<evidence type="ECO:0000256" key="4">
    <source>
        <dbReference type="ARBA" id="ARBA00023152"/>
    </source>
</evidence>
<dbReference type="EMBL" id="JH993854">
    <property type="protein sequence ID" value="ELQ76376.1"/>
    <property type="molecule type" value="Genomic_DNA"/>
</dbReference>
<protein>
    <recommendedName>
        <fullName evidence="3">fructose-bisphosphate aldolase</fullName>
        <ecNumber evidence="3">4.1.2.13</ecNumber>
    </recommendedName>
</protein>
<evidence type="ECO:0000256" key="3">
    <source>
        <dbReference type="ARBA" id="ARBA00013068"/>
    </source>
</evidence>
<dbReference type="InterPro" id="IPR013785">
    <property type="entry name" value="Aldolase_TIM"/>
</dbReference>
<evidence type="ECO:0000313" key="6">
    <source>
        <dbReference type="EMBL" id="ELQ76376.1"/>
    </source>
</evidence>
<evidence type="ECO:0000313" key="7">
    <source>
        <dbReference type="Proteomes" id="UP000011185"/>
    </source>
</evidence>
<dbReference type="InParanoid" id="L7JZA3"/>
<dbReference type="Gene3D" id="3.20.20.70">
    <property type="entry name" value="Aldolase class I"/>
    <property type="match status" value="1"/>
</dbReference>
<dbReference type="OMA" id="WRAVITI"/>
<dbReference type="Proteomes" id="UP000011185">
    <property type="component" value="Unassembled WGS sequence"/>
</dbReference>
<dbReference type="AlphaFoldDB" id="L7JZA3"/>
<keyword evidence="7" id="KW-1185">Reference proteome</keyword>
<evidence type="ECO:0000256" key="5">
    <source>
        <dbReference type="ARBA" id="ARBA00023239"/>
    </source>
</evidence>
<reference evidence="6 7" key="1">
    <citation type="journal article" date="2012" name="PLoS Pathog.">
        <title>The genome of the obligate intracellular parasite Trachipleistophora hominis: new insights into microsporidian genome dynamics and reductive evolution.</title>
        <authorList>
            <person name="Heinz E."/>
            <person name="Williams T.A."/>
            <person name="Nakjang S."/>
            <person name="Noel C.J."/>
            <person name="Swan D.C."/>
            <person name="Goldberg A.V."/>
            <person name="Harris S.R."/>
            <person name="Weinmaier T."/>
            <person name="Markert S."/>
            <person name="Becher D."/>
            <person name="Bernhardt J."/>
            <person name="Dagan T."/>
            <person name="Hacker C."/>
            <person name="Lucocq J.M."/>
            <person name="Schweder T."/>
            <person name="Rattei T."/>
            <person name="Hall N."/>
            <person name="Hirt R.P."/>
            <person name="Embley T.M."/>
        </authorList>
    </citation>
    <scope>NUCLEOTIDE SEQUENCE [LARGE SCALE GENOMIC DNA]</scope>
</reference>
<gene>
    <name evidence="6" type="ORF">THOM_0689</name>
</gene>
<proteinExistence type="inferred from homology"/>
<dbReference type="PANTHER" id="PTHR11627">
    <property type="entry name" value="FRUCTOSE-BISPHOSPHATE ALDOLASE"/>
    <property type="match status" value="1"/>
</dbReference>
<dbReference type="EC" id="4.1.2.13" evidence="3"/>
<keyword evidence="4" id="KW-0324">Glycolysis</keyword>
<dbReference type="SUPFAM" id="SSF51569">
    <property type="entry name" value="Aldolase"/>
    <property type="match status" value="2"/>
</dbReference>
<accession>L7JZA3</accession>
<dbReference type="GO" id="GO:0006096">
    <property type="term" value="P:glycolytic process"/>
    <property type="evidence" value="ECO:0007669"/>
    <property type="project" value="UniProtKB-UniPathway"/>
</dbReference>
<dbReference type="UniPathway" id="UPA00109">
    <property type="reaction ID" value="UER00183"/>
</dbReference>
<dbReference type="HOGENOM" id="CLU_031243_0_0_1"/>
<evidence type="ECO:0000256" key="1">
    <source>
        <dbReference type="ARBA" id="ARBA00004714"/>
    </source>
</evidence>
<evidence type="ECO:0000256" key="2">
    <source>
        <dbReference type="ARBA" id="ARBA00010387"/>
    </source>
</evidence>
<dbReference type="OrthoDB" id="36455at2759"/>
<keyword evidence="5 6" id="KW-0456">Lyase</keyword>
<dbReference type="STRING" id="72359.L7JZA3"/>
<dbReference type="GO" id="GO:0004332">
    <property type="term" value="F:fructose-bisphosphate aldolase activity"/>
    <property type="evidence" value="ECO:0007669"/>
    <property type="project" value="UniProtKB-EC"/>
</dbReference>
<sequence length="415" mass="47077">MGKEDLRKIALELVRDGKGILAIDESSDSMGKKFENFNISNTAENRRRFRNVLIEAEGIEEYISGVILHMETFDQRNDKNILFVESLSSRGIIPGIKLDQGLGKIEYDDVKIKATKKAKEVEENVPENVKSSVKNAGDKVVGFMKQHSEYAKNKIEEHERPLTEEEKVKEAKKYGEFIKRSSADNAEETYHEQVTRGLEDLEKTLASKKYEKAKFAKWRSVFKITKRTPTFEAIDKNCDILAQYAKLCQLHDLVPIVEPEVLFEGNFTIEEHYRVLKYVLSLLSNKLNYHDVDLDSVLFKIGFVTSGKNKASVDKESTTRLTSEAILSTIPIKVPGIVFLSGGHTCEDAIDYLRMICGLDAEINLTFSYGRALTSNAMKKWNGNDNNVEDARKVFLQDCQVSSKASKQRNLVRKG</sequence>
<name>L7JZA3_TRAHO</name>
<dbReference type="InterPro" id="IPR000741">
    <property type="entry name" value="FBA_I"/>
</dbReference>
<dbReference type="VEuPathDB" id="MicrosporidiaDB:THOM_0689"/>
<comment type="pathway">
    <text evidence="1">Carbohydrate degradation; glycolysis; D-glyceraldehyde 3-phosphate and glycerone phosphate from D-glucose: step 4/4.</text>
</comment>
<organism evidence="6 7">
    <name type="scientific">Trachipleistophora hominis</name>
    <name type="common">Microsporidian parasite</name>
    <dbReference type="NCBI Taxonomy" id="72359"/>
    <lineage>
        <taxon>Eukaryota</taxon>
        <taxon>Fungi</taxon>
        <taxon>Fungi incertae sedis</taxon>
        <taxon>Microsporidia</taxon>
        <taxon>Pleistophoridae</taxon>
        <taxon>Trachipleistophora</taxon>
    </lineage>
</organism>
<comment type="similarity">
    <text evidence="2">Belongs to the class I fructose-bisphosphate aldolase family.</text>
</comment>
<dbReference type="Pfam" id="PF00274">
    <property type="entry name" value="Glycolytic"/>
    <property type="match status" value="2"/>
</dbReference>